<dbReference type="EMBL" id="ML992663">
    <property type="protein sequence ID" value="KAF2217081.1"/>
    <property type="molecule type" value="Genomic_DNA"/>
</dbReference>
<name>A0A6A6FUM1_9PEZI</name>
<organism evidence="2 3">
    <name type="scientific">Cercospora zeae-maydis SCOH1-5</name>
    <dbReference type="NCBI Taxonomy" id="717836"/>
    <lineage>
        <taxon>Eukaryota</taxon>
        <taxon>Fungi</taxon>
        <taxon>Dikarya</taxon>
        <taxon>Ascomycota</taxon>
        <taxon>Pezizomycotina</taxon>
        <taxon>Dothideomycetes</taxon>
        <taxon>Dothideomycetidae</taxon>
        <taxon>Mycosphaerellales</taxon>
        <taxon>Mycosphaerellaceae</taxon>
        <taxon>Cercospora</taxon>
    </lineage>
</organism>
<gene>
    <name evidence="2" type="ORF">CERZMDRAFT_93142</name>
</gene>
<dbReference type="Proteomes" id="UP000799539">
    <property type="component" value="Unassembled WGS sequence"/>
</dbReference>
<feature type="compositionally biased region" description="Gly residues" evidence="1">
    <location>
        <begin position="122"/>
        <end position="135"/>
    </location>
</feature>
<dbReference type="OrthoDB" id="3649892at2759"/>
<proteinExistence type="predicted"/>
<keyword evidence="3" id="KW-1185">Reference proteome</keyword>
<evidence type="ECO:0000256" key="1">
    <source>
        <dbReference type="SAM" id="MobiDB-lite"/>
    </source>
</evidence>
<evidence type="ECO:0000313" key="3">
    <source>
        <dbReference type="Proteomes" id="UP000799539"/>
    </source>
</evidence>
<sequence length="199" mass="21199">MDPWRYGSTDPYNQMRMRELKKREELESSQAEQQATRPQVNKTSLESRNVSRSNKNGTEDQDRTPSPGPSSSHRPEKKSFYTSQGAYGPGHVTSYGTDGVLDGVGRGDTSKHVNPMSSNGEGSSGRRGSRGGLLGAGKQKESALGSKNGGFIGSQSTRPGYGGTSSRRQSSRGGGSTGSDDRPQPEAGGNEDQARRSRG</sequence>
<feature type="compositionally biased region" description="Basic and acidic residues" evidence="1">
    <location>
        <begin position="16"/>
        <end position="26"/>
    </location>
</feature>
<feature type="compositionally biased region" description="Polar residues" evidence="1">
    <location>
        <begin position="36"/>
        <end position="56"/>
    </location>
</feature>
<reference evidence="2" key="1">
    <citation type="journal article" date="2020" name="Stud. Mycol.">
        <title>101 Dothideomycetes genomes: a test case for predicting lifestyles and emergence of pathogens.</title>
        <authorList>
            <person name="Haridas S."/>
            <person name="Albert R."/>
            <person name="Binder M."/>
            <person name="Bloem J."/>
            <person name="Labutti K."/>
            <person name="Salamov A."/>
            <person name="Andreopoulos B."/>
            <person name="Baker S."/>
            <person name="Barry K."/>
            <person name="Bills G."/>
            <person name="Bluhm B."/>
            <person name="Cannon C."/>
            <person name="Castanera R."/>
            <person name="Culley D."/>
            <person name="Daum C."/>
            <person name="Ezra D."/>
            <person name="Gonzalez J."/>
            <person name="Henrissat B."/>
            <person name="Kuo A."/>
            <person name="Liang C."/>
            <person name="Lipzen A."/>
            <person name="Lutzoni F."/>
            <person name="Magnuson J."/>
            <person name="Mondo S."/>
            <person name="Nolan M."/>
            <person name="Ohm R."/>
            <person name="Pangilinan J."/>
            <person name="Park H.-J."/>
            <person name="Ramirez L."/>
            <person name="Alfaro M."/>
            <person name="Sun H."/>
            <person name="Tritt A."/>
            <person name="Yoshinaga Y."/>
            <person name="Zwiers L.-H."/>
            <person name="Turgeon B."/>
            <person name="Goodwin S."/>
            <person name="Spatafora J."/>
            <person name="Crous P."/>
            <person name="Grigoriev I."/>
        </authorList>
    </citation>
    <scope>NUCLEOTIDE SEQUENCE</scope>
    <source>
        <strain evidence="2">SCOH1-5</strain>
    </source>
</reference>
<dbReference type="AlphaFoldDB" id="A0A6A6FUM1"/>
<accession>A0A6A6FUM1</accession>
<protein>
    <submittedName>
        <fullName evidence="2">Uncharacterized protein</fullName>
    </submittedName>
</protein>
<evidence type="ECO:0000313" key="2">
    <source>
        <dbReference type="EMBL" id="KAF2217081.1"/>
    </source>
</evidence>
<feature type="region of interest" description="Disordered" evidence="1">
    <location>
        <begin position="1"/>
        <end position="199"/>
    </location>
</feature>